<evidence type="ECO:0000313" key="2">
    <source>
        <dbReference type="Proteomes" id="UP001161017"/>
    </source>
</evidence>
<proteinExistence type="predicted"/>
<dbReference type="AlphaFoldDB" id="A0AA43QUW0"/>
<keyword evidence="2" id="KW-1185">Reference proteome</keyword>
<dbReference type="EMBL" id="JAPUFD010000021">
    <property type="protein sequence ID" value="MDI1492882.1"/>
    <property type="molecule type" value="Genomic_DNA"/>
</dbReference>
<accession>A0AA43QUW0</accession>
<gene>
    <name evidence="1" type="ORF">OHK93_004665</name>
</gene>
<comment type="caution">
    <text evidence="1">The sequence shown here is derived from an EMBL/GenBank/DDBJ whole genome shotgun (WGS) entry which is preliminary data.</text>
</comment>
<dbReference type="Proteomes" id="UP001161017">
    <property type="component" value="Unassembled WGS sequence"/>
</dbReference>
<organism evidence="1 2">
    <name type="scientific">Ramalina farinacea</name>
    <dbReference type="NCBI Taxonomy" id="258253"/>
    <lineage>
        <taxon>Eukaryota</taxon>
        <taxon>Fungi</taxon>
        <taxon>Dikarya</taxon>
        <taxon>Ascomycota</taxon>
        <taxon>Pezizomycotina</taxon>
        <taxon>Lecanoromycetes</taxon>
        <taxon>OSLEUM clade</taxon>
        <taxon>Lecanoromycetidae</taxon>
        <taxon>Lecanorales</taxon>
        <taxon>Lecanorineae</taxon>
        <taxon>Ramalinaceae</taxon>
        <taxon>Ramalina</taxon>
    </lineage>
</organism>
<sequence>MEDRGIHFVSQHRLLHIDGKTWMYVDRIGDHYVLEDNTRIPDNDYAAFVVSTRIRTKSATTSEWHRLLAHAGNDTIQHLESAAEGVEVVDSAISPKMNTHIFDAIRHPSITRAELILRLRDSCHDCMLMGNAKMTPVDEKPMLWGPEQLEWDVLKVVDQYRHDCGLIQPGIIAAWKMNFDNLTIFALNFA</sequence>
<reference evidence="1" key="1">
    <citation type="journal article" date="2023" name="Genome Biol. Evol.">
        <title>First Whole Genome Sequence and Flow Cytometry Genome Size Data for the Lichen-Forming Fungus Ramalina farinacea (Ascomycota).</title>
        <authorList>
            <person name="Llewellyn T."/>
            <person name="Mian S."/>
            <person name="Hill R."/>
            <person name="Leitch I.J."/>
            <person name="Gaya E."/>
        </authorList>
    </citation>
    <scope>NUCLEOTIDE SEQUENCE</scope>
    <source>
        <strain evidence="1">LIQ254RAFAR</strain>
    </source>
</reference>
<evidence type="ECO:0000313" key="1">
    <source>
        <dbReference type="EMBL" id="MDI1492882.1"/>
    </source>
</evidence>
<protein>
    <submittedName>
        <fullName evidence="1">Uncharacterized protein</fullName>
    </submittedName>
</protein>
<name>A0AA43QUW0_9LECA</name>